<evidence type="ECO:0000256" key="4">
    <source>
        <dbReference type="ARBA" id="ARBA00023163"/>
    </source>
</evidence>
<dbReference type="SUPFAM" id="SSF53850">
    <property type="entry name" value="Periplasmic binding protein-like II"/>
    <property type="match status" value="1"/>
</dbReference>
<dbReference type="Gene3D" id="1.10.10.10">
    <property type="entry name" value="Winged helix-like DNA-binding domain superfamily/Winged helix DNA-binding domain"/>
    <property type="match status" value="1"/>
</dbReference>
<evidence type="ECO:0000259" key="5">
    <source>
        <dbReference type="PROSITE" id="PS50931"/>
    </source>
</evidence>
<proteinExistence type="inferred from homology"/>
<dbReference type="PRINTS" id="PR00039">
    <property type="entry name" value="HTHLYSR"/>
</dbReference>
<dbReference type="EMBL" id="CCAE010000004">
    <property type="protein sequence ID" value="CDN86521.1"/>
    <property type="molecule type" value="Genomic_DNA"/>
</dbReference>
<dbReference type="AlphaFoldDB" id="A0A1L1PPL2"/>
<dbReference type="InterPro" id="IPR036390">
    <property type="entry name" value="WH_DNA-bd_sf"/>
</dbReference>
<keyword evidence="3" id="KW-0238">DNA-binding</keyword>
<dbReference type="InterPro" id="IPR000847">
    <property type="entry name" value="LysR_HTH_N"/>
</dbReference>
<protein>
    <submittedName>
        <fullName evidence="6">LysR family transcriptional regulator</fullName>
    </submittedName>
</protein>
<evidence type="ECO:0000313" key="7">
    <source>
        <dbReference type="Proteomes" id="UP000028878"/>
    </source>
</evidence>
<feature type="domain" description="HTH lysR-type" evidence="5">
    <location>
        <begin position="1"/>
        <end position="58"/>
    </location>
</feature>
<dbReference type="GO" id="GO:0032993">
    <property type="term" value="C:protein-DNA complex"/>
    <property type="evidence" value="ECO:0007669"/>
    <property type="project" value="TreeGrafter"/>
</dbReference>
<evidence type="ECO:0000256" key="3">
    <source>
        <dbReference type="ARBA" id="ARBA00023125"/>
    </source>
</evidence>
<keyword evidence="4" id="KW-0804">Transcription</keyword>
<evidence type="ECO:0000256" key="1">
    <source>
        <dbReference type="ARBA" id="ARBA00009437"/>
    </source>
</evidence>
<dbReference type="PANTHER" id="PTHR30346">
    <property type="entry name" value="TRANSCRIPTIONAL DUAL REGULATOR HCAR-RELATED"/>
    <property type="match status" value="1"/>
</dbReference>
<organism evidence="6 7">
    <name type="scientific">Hydrogenophaga intermedia</name>
    <dbReference type="NCBI Taxonomy" id="65786"/>
    <lineage>
        <taxon>Bacteria</taxon>
        <taxon>Pseudomonadati</taxon>
        <taxon>Pseudomonadota</taxon>
        <taxon>Betaproteobacteria</taxon>
        <taxon>Burkholderiales</taxon>
        <taxon>Comamonadaceae</taxon>
        <taxon>Hydrogenophaga</taxon>
    </lineage>
</organism>
<dbReference type="Pfam" id="PF03466">
    <property type="entry name" value="LysR_substrate"/>
    <property type="match status" value="1"/>
</dbReference>
<dbReference type="SUPFAM" id="SSF46785">
    <property type="entry name" value="Winged helix' DNA-binding domain"/>
    <property type="match status" value="1"/>
</dbReference>
<dbReference type="PANTHER" id="PTHR30346:SF30">
    <property type="entry name" value="SMALL NEUTRAL PROTEASE REGULATORY PROTEIN"/>
    <property type="match status" value="1"/>
</dbReference>
<dbReference type="Pfam" id="PF00126">
    <property type="entry name" value="HTH_1"/>
    <property type="match status" value="1"/>
</dbReference>
<evidence type="ECO:0000313" key="6">
    <source>
        <dbReference type="EMBL" id="CDN86521.1"/>
    </source>
</evidence>
<dbReference type="InterPro" id="IPR036388">
    <property type="entry name" value="WH-like_DNA-bd_sf"/>
</dbReference>
<dbReference type="Proteomes" id="UP000028878">
    <property type="component" value="Unassembled WGS sequence"/>
</dbReference>
<gene>
    <name evidence="6" type="ORF">BN948_00926</name>
</gene>
<dbReference type="RefSeq" id="WP_009517587.1">
    <property type="nucleotide sequence ID" value="NZ_CCAE010000004.1"/>
</dbReference>
<evidence type="ECO:0000256" key="2">
    <source>
        <dbReference type="ARBA" id="ARBA00023015"/>
    </source>
</evidence>
<comment type="similarity">
    <text evidence="1">Belongs to the LysR transcriptional regulatory family.</text>
</comment>
<dbReference type="GO" id="GO:0003677">
    <property type="term" value="F:DNA binding"/>
    <property type="evidence" value="ECO:0007669"/>
    <property type="project" value="UniProtKB-KW"/>
</dbReference>
<dbReference type="FunFam" id="1.10.10.10:FF:000001">
    <property type="entry name" value="LysR family transcriptional regulator"/>
    <property type="match status" value="1"/>
</dbReference>
<keyword evidence="7" id="KW-1185">Reference proteome</keyword>
<dbReference type="InterPro" id="IPR005119">
    <property type="entry name" value="LysR_subst-bd"/>
</dbReference>
<keyword evidence="2" id="KW-0805">Transcription regulation</keyword>
<sequence length="318" mass="34200" precursor="true">MEFRHLRYFLAVADAGHMTRAAERLGIQQPPLSLQIKALEAELGVALFQRHPKGVALTDAGHQFEQEARRLVDEMAAMQGRMARVARGELGVLNVGFTSSAAAHAFTPEALRACRRAWPGITLAIREDHAAGITEAVASGRLHCGLIRVPVSQPDHLSFEVLLREPVLVALPVDHPLADPASGSVGRRGPRALALTELRQEGFILVRQPGAPGLYANLLALCEAQGFRPRIAAEVERMVTSLNLVAAGVGIAVVPASMHGLHPQAVVYRPLADGTPLDAPLTLVYRSADASGPAAHFLKIVRDTARRYQARGRKGPTR</sequence>
<accession>A0A1L1PPL2</accession>
<dbReference type="Gene3D" id="3.40.190.10">
    <property type="entry name" value="Periplasmic binding protein-like II"/>
    <property type="match status" value="2"/>
</dbReference>
<dbReference type="PROSITE" id="PS50931">
    <property type="entry name" value="HTH_LYSR"/>
    <property type="match status" value="1"/>
</dbReference>
<dbReference type="GO" id="GO:0003700">
    <property type="term" value="F:DNA-binding transcription factor activity"/>
    <property type="evidence" value="ECO:0007669"/>
    <property type="project" value="InterPro"/>
</dbReference>
<name>A0A1L1PPL2_HYDIT</name>
<reference evidence="7" key="1">
    <citation type="submission" date="2014-11" db="EMBL/GenBank/DDBJ databases">
        <title>Draft genome sequence of Hydrogenophaga intermedia S1.</title>
        <authorList>
            <person name="Gan H.M."/>
            <person name="Chew T.H."/>
            <person name="Stolz A."/>
        </authorList>
    </citation>
    <scope>NUCLEOTIDE SEQUENCE [LARGE SCALE GENOMIC DNA]</scope>
    <source>
        <strain evidence="7">S1</strain>
    </source>
</reference>